<keyword evidence="4" id="KW-0408">Iron</keyword>
<keyword evidence="2" id="KW-0479">Metal-binding</keyword>
<name>A0A344LHJ8_9PSEU</name>
<dbReference type="Proteomes" id="UP000250434">
    <property type="component" value="Chromosome"/>
</dbReference>
<keyword evidence="1" id="KW-0028">Amino-acid biosynthesis</keyword>
<dbReference type="PRINTS" id="PR00419">
    <property type="entry name" value="ADXRDTASE"/>
</dbReference>
<dbReference type="GO" id="GO:0046872">
    <property type="term" value="F:metal ion binding"/>
    <property type="evidence" value="ECO:0007669"/>
    <property type="project" value="UniProtKB-KW"/>
</dbReference>
<dbReference type="PANTHER" id="PTHR43100">
    <property type="entry name" value="GLUTAMATE SYNTHASE [NADPH] SMALL CHAIN"/>
    <property type="match status" value="1"/>
</dbReference>
<dbReference type="GO" id="GO:0006537">
    <property type="term" value="P:glutamate biosynthetic process"/>
    <property type="evidence" value="ECO:0007669"/>
    <property type="project" value="UniProtKB-KW"/>
</dbReference>
<dbReference type="RefSeq" id="WP_113696576.1">
    <property type="nucleotide sequence ID" value="NZ_CP015163.1"/>
</dbReference>
<organism evidence="9 10">
    <name type="scientific">Amycolatopsis albispora</name>
    <dbReference type="NCBI Taxonomy" id="1804986"/>
    <lineage>
        <taxon>Bacteria</taxon>
        <taxon>Bacillati</taxon>
        <taxon>Actinomycetota</taxon>
        <taxon>Actinomycetes</taxon>
        <taxon>Pseudonocardiales</taxon>
        <taxon>Pseudonocardiaceae</taxon>
        <taxon>Amycolatopsis</taxon>
    </lineage>
</organism>
<dbReference type="PROSITE" id="PS51379">
    <property type="entry name" value="4FE4S_FER_2"/>
    <property type="match status" value="1"/>
</dbReference>
<gene>
    <name evidence="9" type="primary">gltD</name>
    <name evidence="9" type="ORF">A4R43_37885</name>
</gene>
<dbReference type="Gene3D" id="1.10.1060.10">
    <property type="entry name" value="Alpha-helical ferredoxin"/>
    <property type="match status" value="1"/>
</dbReference>
<proteinExistence type="predicted"/>
<keyword evidence="5" id="KW-0411">Iron-sulfur</keyword>
<evidence type="ECO:0000313" key="9">
    <source>
        <dbReference type="EMBL" id="AXB47522.1"/>
    </source>
</evidence>
<accession>A0A344LHJ8</accession>
<evidence type="ECO:0000256" key="6">
    <source>
        <dbReference type="ARBA" id="ARBA00023164"/>
    </source>
</evidence>
<evidence type="ECO:0000256" key="2">
    <source>
        <dbReference type="ARBA" id="ARBA00022723"/>
    </source>
</evidence>
<dbReference type="OrthoDB" id="9803192at2"/>
<dbReference type="InterPro" id="IPR023753">
    <property type="entry name" value="FAD/NAD-binding_dom"/>
</dbReference>
<dbReference type="InterPro" id="IPR017896">
    <property type="entry name" value="4Fe4S_Fe-S-bd"/>
</dbReference>
<keyword evidence="10" id="KW-1185">Reference proteome</keyword>
<evidence type="ECO:0000256" key="5">
    <source>
        <dbReference type="ARBA" id="ARBA00023014"/>
    </source>
</evidence>
<dbReference type="EMBL" id="CP015163">
    <property type="protein sequence ID" value="AXB47522.1"/>
    <property type="molecule type" value="Genomic_DNA"/>
</dbReference>
<dbReference type="NCBIfam" id="TIGR01317">
    <property type="entry name" value="GOGAT_sm_gam"/>
    <property type="match status" value="1"/>
</dbReference>
<dbReference type="InterPro" id="IPR036188">
    <property type="entry name" value="FAD/NAD-bd_sf"/>
</dbReference>
<keyword evidence="6" id="KW-0314">Glutamate biosynthesis</keyword>
<dbReference type="PANTHER" id="PTHR43100:SF1">
    <property type="entry name" value="GLUTAMATE SYNTHASE [NADPH] SMALL CHAIN"/>
    <property type="match status" value="1"/>
</dbReference>
<evidence type="ECO:0000256" key="4">
    <source>
        <dbReference type="ARBA" id="ARBA00023004"/>
    </source>
</evidence>
<dbReference type="FunFam" id="3.50.50.60:FF:000124">
    <property type="entry name" value="Glutamate synthase small subunit"/>
    <property type="match status" value="1"/>
</dbReference>
<dbReference type="GO" id="GO:0016639">
    <property type="term" value="F:oxidoreductase activity, acting on the CH-NH2 group of donors, NAD or NADP as acceptor"/>
    <property type="evidence" value="ECO:0007669"/>
    <property type="project" value="InterPro"/>
</dbReference>
<keyword evidence="3" id="KW-0560">Oxidoreductase</keyword>
<dbReference type="AlphaFoldDB" id="A0A344LHJ8"/>
<evidence type="ECO:0000313" key="10">
    <source>
        <dbReference type="Proteomes" id="UP000250434"/>
    </source>
</evidence>
<dbReference type="Gene3D" id="3.50.50.60">
    <property type="entry name" value="FAD/NAD(P)-binding domain"/>
    <property type="match status" value="2"/>
</dbReference>
<dbReference type="SUPFAM" id="SSF51971">
    <property type="entry name" value="Nucleotide-binding domain"/>
    <property type="match status" value="2"/>
</dbReference>
<protein>
    <submittedName>
        <fullName evidence="9">Glutamate synthase</fullName>
    </submittedName>
</protein>
<evidence type="ECO:0000259" key="8">
    <source>
        <dbReference type="PROSITE" id="PS51379"/>
    </source>
</evidence>
<dbReference type="SUPFAM" id="SSF46548">
    <property type="entry name" value="alpha-helical ferredoxin"/>
    <property type="match status" value="1"/>
</dbReference>
<dbReference type="InterPro" id="IPR006005">
    <property type="entry name" value="Glut_synth_ssu1"/>
</dbReference>
<comment type="pathway">
    <text evidence="7">Amino-acid biosynthesis.</text>
</comment>
<evidence type="ECO:0000256" key="1">
    <source>
        <dbReference type="ARBA" id="ARBA00022605"/>
    </source>
</evidence>
<evidence type="ECO:0000256" key="7">
    <source>
        <dbReference type="ARBA" id="ARBA00029440"/>
    </source>
</evidence>
<dbReference type="Pfam" id="PF07992">
    <property type="entry name" value="Pyr_redox_2"/>
    <property type="match status" value="2"/>
</dbReference>
<evidence type="ECO:0000256" key="3">
    <source>
        <dbReference type="ARBA" id="ARBA00023002"/>
    </source>
</evidence>
<dbReference type="InterPro" id="IPR028261">
    <property type="entry name" value="DPD_II"/>
</dbReference>
<dbReference type="KEGG" id="aab:A4R43_37885"/>
<sequence>MADPKGFLTTERELPKRRPVDLRLLDWREVYEDFATGKQQKQAGRCMDCGIPFCHQGCPLGNLIPEWNTLVWKEDWRAASERLHATNNFPEFTGTLCPAPCETACVLGINDDPVTIKQVEISIIDRAFEEGWVTPQIPEKRTGKKVAVVGSGPSGLAAAQQLTRAGHTVVVYERADAIGGLLRYGIPEFKMEKHRLDRRLDQMRAEGTEFRTGVNVGKDLSVEDLRANHDAVVLAGGATAWRDLPIPGRELDGVYQAMEYLPPANRVAAGTLAEPTITADGKHVVVIGGGDTGADCVGTAHRQGALSVTQLEIMPRPPETRSEAHPWPTYPMIYRVSSAHEEGGERLYSVNTQQFLDDGSGRVRALSLVEVRSENGKFVPVEGTERELPADLVLLAMGFVGPERAGLLENLGVELDQRGNVARNAQFRTSLDDVFVAGDMGRGQSLIVWAIAEGRSAAAAVDAQLTGREILPAPIAPTDRPIS</sequence>
<dbReference type="GO" id="GO:0051536">
    <property type="term" value="F:iron-sulfur cluster binding"/>
    <property type="evidence" value="ECO:0007669"/>
    <property type="project" value="UniProtKB-KW"/>
</dbReference>
<dbReference type="Pfam" id="PF14691">
    <property type="entry name" value="Fer4_20"/>
    <property type="match status" value="1"/>
</dbReference>
<dbReference type="InterPro" id="IPR009051">
    <property type="entry name" value="Helical_ferredxn"/>
</dbReference>
<dbReference type="InterPro" id="IPR051394">
    <property type="entry name" value="Glutamate_Synthase"/>
</dbReference>
<dbReference type="FunFam" id="1.10.1060.10:FF:000004">
    <property type="entry name" value="Glutamate synthase, small subunit"/>
    <property type="match status" value="1"/>
</dbReference>
<reference evidence="9 10" key="1">
    <citation type="submission" date="2016-04" db="EMBL/GenBank/DDBJ databases">
        <title>Complete genome sequence and analysis of deep-sea sediment isolate, Amycolatopsis sp. WP1.</title>
        <authorList>
            <person name="Wang H."/>
            <person name="Chen S."/>
            <person name="Wu Q."/>
        </authorList>
    </citation>
    <scope>NUCLEOTIDE SEQUENCE [LARGE SCALE GENOMIC DNA]</scope>
    <source>
        <strain evidence="9 10">WP1</strain>
    </source>
</reference>
<feature type="domain" description="4Fe-4S ferredoxin-type" evidence="8">
    <location>
        <begin position="37"/>
        <end position="68"/>
    </location>
</feature>